<dbReference type="GO" id="GO:0016491">
    <property type="term" value="F:oxidoreductase activity"/>
    <property type="evidence" value="ECO:0007669"/>
    <property type="project" value="UniProtKB-KW"/>
</dbReference>
<proteinExistence type="predicted"/>
<evidence type="ECO:0000313" key="5">
    <source>
        <dbReference type="Proteomes" id="UP001172102"/>
    </source>
</evidence>
<feature type="domain" description="NmrA-like" evidence="3">
    <location>
        <begin position="8"/>
        <end position="231"/>
    </location>
</feature>
<dbReference type="PANTHER" id="PTHR47706">
    <property type="entry name" value="NMRA-LIKE FAMILY PROTEIN"/>
    <property type="match status" value="1"/>
</dbReference>
<reference evidence="4" key="1">
    <citation type="submission" date="2023-06" db="EMBL/GenBank/DDBJ databases">
        <title>Genome-scale phylogeny and comparative genomics of the fungal order Sordariales.</title>
        <authorList>
            <consortium name="Lawrence Berkeley National Laboratory"/>
            <person name="Hensen N."/>
            <person name="Bonometti L."/>
            <person name="Westerberg I."/>
            <person name="Brannstrom I.O."/>
            <person name="Guillou S."/>
            <person name="Cros-Aarteil S."/>
            <person name="Calhoun S."/>
            <person name="Haridas S."/>
            <person name="Kuo A."/>
            <person name="Mondo S."/>
            <person name="Pangilinan J."/>
            <person name="Riley R."/>
            <person name="Labutti K."/>
            <person name="Andreopoulos B."/>
            <person name="Lipzen A."/>
            <person name="Chen C."/>
            <person name="Yanf M."/>
            <person name="Daum C."/>
            <person name="Ng V."/>
            <person name="Clum A."/>
            <person name="Steindorff A."/>
            <person name="Ohm R."/>
            <person name="Martin F."/>
            <person name="Silar P."/>
            <person name="Natvig D."/>
            <person name="Lalanne C."/>
            <person name="Gautier V."/>
            <person name="Ament-Velasquez S.L."/>
            <person name="Kruys A."/>
            <person name="Hutchinson M.I."/>
            <person name="Powell A.J."/>
            <person name="Barry K."/>
            <person name="Miller A.N."/>
            <person name="Grigoriev I.V."/>
            <person name="Debuchy R."/>
            <person name="Gladieux P."/>
            <person name="Thoren M.H."/>
            <person name="Johannesson H."/>
        </authorList>
    </citation>
    <scope>NUCLEOTIDE SEQUENCE</scope>
    <source>
        <strain evidence="4">SMH4607-1</strain>
    </source>
</reference>
<protein>
    <recommendedName>
        <fullName evidence="3">NmrA-like domain-containing protein</fullName>
    </recommendedName>
</protein>
<dbReference type="AlphaFoldDB" id="A0AA40A1X0"/>
<dbReference type="Gene3D" id="3.40.50.720">
    <property type="entry name" value="NAD(P)-binding Rossmann-like Domain"/>
    <property type="match status" value="1"/>
</dbReference>
<organism evidence="4 5">
    <name type="scientific">Lasiosphaeris hirsuta</name>
    <dbReference type="NCBI Taxonomy" id="260670"/>
    <lineage>
        <taxon>Eukaryota</taxon>
        <taxon>Fungi</taxon>
        <taxon>Dikarya</taxon>
        <taxon>Ascomycota</taxon>
        <taxon>Pezizomycotina</taxon>
        <taxon>Sordariomycetes</taxon>
        <taxon>Sordariomycetidae</taxon>
        <taxon>Sordariales</taxon>
        <taxon>Lasiosphaeriaceae</taxon>
        <taxon>Lasiosphaeris</taxon>
    </lineage>
</organism>
<keyword evidence="2" id="KW-0560">Oxidoreductase</keyword>
<comment type="caution">
    <text evidence="4">The sequence shown here is derived from an EMBL/GenBank/DDBJ whole genome shotgun (WGS) entry which is preliminary data.</text>
</comment>
<dbReference type="InterPro" id="IPR008030">
    <property type="entry name" value="NmrA-like"/>
</dbReference>
<dbReference type="SUPFAM" id="SSF51735">
    <property type="entry name" value="NAD(P)-binding Rossmann-fold domains"/>
    <property type="match status" value="1"/>
</dbReference>
<dbReference type="Proteomes" id="UP001172102">
    <property type="component" value="Unassembled WGS sequence"/>
</dbReference>
<gene>
    <name evidence="4" type="ORF">B0H67DRAFT_636535</name>
</gene>
<keyword evidence="1" id="KW-0521">NADP</keyword>
<dbReference type="InterPro" id="IPR045312">
    <property type="entry name" value="PCBER-like"/>
</dbReference>
<dbReference type="CDD" id="cd05259">
    <property type="entry name" value="PCBER_SDR_a"/>
    <property type="match status" value="1"/>
</dbReference>
<accession>A0AA40A1X0</accession>
<dbReference type="InterPro" id="IPR036291">
    <property type="entry name" value="NAD(P)-bd_dom_sf"/>
</dbReference>
<dbReference type="Pfam" id="PF05368">
    <property type="entry name" value="NmrA"/>
    <property type="match status" value="1"/>
</dbReference>
<dbReference type="InterPro" id="IPR051609">
    <property type="entry name" value="NmrA/Isoflavone_reductase-like"/>
</dbReference>
<evidence type="ECO:0000256" key="1">
    <source>
        <dbReference type="ARBA" id="ARBA00022857"/>
    </source>
</evidence>
<evidence type="ECO:0000259" key="3">
    <source>
        <dbReference type="Pfam" id="PF05368"/>
    </source>
</evidence>
<evidence type="ECO:0000256" key="2">
    <source>
        <dbReference type="ARBA" id="ARBA00023002"/>
    </source>
</evidence>
<keyword evidence="5" id="KW-1185">Reference proteome</keyword>
<dbReference type="EMBL" id="JAUKUA010000006">
    <property type="protein sequence ID" value="KAK0707800.1"/>
    <property type="molecule type" value="Genomic_DNA"/>
</dbReference>
<evidence type="ECO:0000313" key="4">
    <source>
        <dbReference type="EMBL" id="KAK0707800.1"/>
    </source>
</evidence>
<name>A0AA40A1X0_9PEZI</name>
<sequence length="306" mass="32886">MAQRFPSVALIGASGNLGPALLQALREAQPPFESITILTRAPPTNPGAFLSDVQVKVVDYASAESVAAALAGVDAIVSSVPARSVAAQKIIIDAAISAGVKFIVPSEFGLASSDEKLNTDFENWRGKHEVQKYLSGLRADGKIDYALLFTGLFLDWGMEGTHGILLDPKNKRVQLWDGGNTPISFTTVRSIGKSVVGVLGGKAAGKTEVRVKDINLTQRRVYELATKVVGEEGWHVTEFDTIQGVAAAKENIKNGKPDFTMAFLKRAVAVGGYGSLWDTEEDDSQSLGLREWTEQDVTDLITRLVK</sequence>
<dbReference type="PANTHER" id="PTHR47706:SF1">
    <property type="entry name" value="CIPA-LIKE, PUTATIVE (AFU_ORTHOLOGUE AFUA_1G12460)-RELATED"/>
    <property type="match status" value="1"/>
</dbReference>